<evidence type="ECO:0000256" key="1">
    <source>
        <dbReference type="SAM" id="Phobius"/>
    </source>
</evidence>
<dbReference type="AlphaFoldDB" id="A0A4U3EQP7"/>
<reference evidence="2 3" key="1">
    <citation type="journal article" date="2019" name="Sci. Rep.">
        <title>Differences in resource use lead to coexistence of seed-transmitted microbial populations.</title>
        <authorList>
            <person name="Torres-Cortes G."/>
            <person name="Garcia B.J."/>
            <person name="Compant S."/>
            <person name="Rezki S."/>
            <person name="Jones P."/>
            <person name="Preveaux A."/>
            <person name="Briand M."/>
            <person name="Roulet A."/>
            <person name="Bouchez O."/>
            <person name="Jacobson D."/>
            <person name="Barret M."/>
        </authorList>
    </citation>
    <scope>NUCLEOTIDE SEQUENCE [LARGE SCALE GENOMIC DNA]</scope>
    <source>
        <strain evidence="2 3">CFBP13511</strain>
    </source>
</reference>
<name>A0A4U3EQP7_9GAMM</name>
<evidence type="ECO:0000313" key="3">
    <source>
        <dbReference type="Proteomes" id="UP000306393"/>
    </source>
</evidence>
<keyword evidence="1" id="KW-1133">Transmembrane helix</keyword>
<keyword evidence="1" id="KW-0472">Membrane</keyword>
<organism evidence="2 3">
    <name type="scientific">Erwinia persicina</name>
    <dbReference type="NCBI Taxonomy" id="55211"/>
    <lineage>
        <taxon>Bacteria</taxon>
        <taxon>Pseudomonadati</taxon>
        <taxon>Pseudomonadota</taxon>
        <taxon>Gammaproteobacteria</taxon>
        <taxon>Enterobacterales</taxon>
        <taxon>Erwiniaceae</taxon>
        <taxon>Erwinia</taxon>
    </lineage>
</organism>
<accession>A0A4U3EQP7</accession>
<feature type="transmembrane region" description="Helical" evidence="1">
    <location>
        <begin position="24"/>
        <end position="47"/>
    </location>
</feature>
<keyword evidence="1" id="KW-0812">Transmembrane</keyword>
<dbReference type="Proteomes" id="UP000306393">
    <property type="component" value="Unassembled WGS sequence"/>
</dbReference>
<evidence type="ECO:0000313" key="2">
    <source>
        <dbReference type="EMBL" id="TKJ82645.1"/>
    </source>
</evidence>
<sequence length="396" mass="45175">MLESAMEWPVQIILPKERVQRVNWMRWGFSLLAILFVSLMAAIIIKLAVPDENVNSLRLLFLLFLTAIFIFLIFLAVRVYYFGLCLSAFEAYEKESVLTKQEWTEWASRELYVSAYKLFTPQGISQSDIASGKPVEVYSEQQLQLRGHSGEAYSEEQIIYELLASVRSKVMELAGTCFFDVMFTYGSSNASFSTFKECWVAIGLPEKCLNNYSNLHGTIEQEFDRLTSVKNNLVTIIFSANIESMDGYFAELTEFASILLVTHQRALSGNTNNGVALRALACEKKLVKQELIHMMTYQSAVFEASKLFFSNLGVDETLEISELLRTSCLSMGISWEYEVQDMNLFLGKLGNKHFWLVFTLALFVSEKSREAVMMISNVGNDYIFNVVKPFENSREQ</sequence>
<protein>
    <submittedName>
        <fullName evidence="2">Uncharacterized protein</fullName>
    </submittedName>
</protein>
<comment type="caution">
    <text evidence="2">The sequence shown here is derived from an EMBL/GenBank/DDBJ whole genome shotgun (WGS) entry which is preliminary data.</text>
</comment>
<gene>
    <name evidence="2" type="ORF">EpCFBP13511_23995</name>
</gene>
<feature type="transmembrane region" description="Helical" evidence="1">
    <location>
        <begin position="59"/>
        <end position="81"/>
    </location>
</feature>
<proteinExistence type="predicted"/>
<dbReference type="EMBL" id="QGAC01000056">
    <property type="protein sequence ID" value="TKJ82645.1"/>
    <property type="molecule type" value="Genomic_DNA"/>
</dbReference>